<feature type="domain" description="VWFA" evidence="2">
    <location>
        <begin position="34"/>
        <end position="71"/>
    </location>
</feature>
<proteinExistence type="predicted"/>
<organism evidence="3">
    <name type="scientific">Arion vulgaris</name>
    <dbReference type="NCBI Taxonomy" id="1028688"/>
    <lineage>
        <taxon>Eukaryota</taxon>
        <taxon>Metazoa</taxon>
        <taxon>Spiralia</taxon>
        <taxon>Lophotrochozoa</taxon>
        <taxon>Mollusca</taxon>
        <taxon>Gastropoda</taxon>
        <taxon>Heterobranchia</taxon>
        <taxon>Euthyneura</taxon>
        <taxon>Panpulmonata</taxon>
        <taxon>Eupulmonata</taxon>
        <taxon>Stylommatophora</taxon>
        <taxon>Helicina</taxon>
        <taxon>Arionoidea</taxon>
        <taxon>Arionidae</taxon>
        <taxon>Arion</taxon>
    </lineage>
</organism>
<dbReference type="InterPro" id="IPR002035">
    <property type="entry name" value="VWF_A"/>
</dbReference>
<dbReference type="SUPFAM" id="SSF53300">
    <property type="entry name" value="vWA-like"/>
    <property type="match status" value="1"/>
</dbReference>
<evidence type="ECO:0000256" key="1">
    <source>
        <dbReference type="SAM" id="SignalP"/>
    </source>
</evidence>
<dbReference type="EMBL" id="HACG01005953">
    <property type="protein sequence ID" value="CEK52818.1"/>
    <property type="molecule type" value="Transcribed_RNA"/>
</dbReference>
<feature type="signal peptide" evidence="1">
    <location>
        <begin position="1"/>
        <end position="25"/>
    </location>
</feature>
<accession>A0A0B6Y9M2</accession>
<dbReference type="InterPro" id="IPR036465">
    <property type="entry name" value="vWFA_dom_sf"/>
</dbReference>
<evidence type="ECO:0000259" key="2">
    <source>
        <dbReference type="PROSITE" id="PS50234"/>
    </source>
</evidence>
<reference evidence="3" key="1">
    <citation type="submission" date="2014-12" db="EMBL/GenBank/DDBJ databases">
        <title>Insight into the proteome of Arion vulgaris.</title>
        <authorList>
            <person name="Aradska J."/>
            <person name="Bulat T."/>
            <person name="Smidak R."/>
            <person name="Sarate P."/>
            <person name="Gangsoo J."/>
            <person name="Sialana F."/>
            <person name="Bilban M."/>
            <person name="Lubec G."/>
        </authorList>
    </citation>
    <scope>NUCLEOTIDE SEQUENCE</scope>
    <source>
        <tissue evidence="3">Skin</tissue>
    </source>
</reference>
<evidence type="ECO:0000313" key="3">
    <source>
        <dbReference type="EMBL" id="CEK52818.1"/>
    </source>
</evidence>
<dbReference type="AlphaFoldDB" id="A0A0B6Y9M2"/>
<protein>
    <recommendedName>
        <fullName evidence="2">VWFA domain-containing protein</fullName>
    </recommendedName>
</protein>
<dbReference type="Gene3D" id="3.40.50.410">
    <property type="entry name" value="von Willebrand factor, type A domain"/>
    <property type="match status" value="1"/>
</dbReference>
<dbReference type="PROSITE" id="PS50234">
    <property type="entry name" value="VWFA"/>
    <property type="match status" value="1"/>
</dbReference>
<gene>
    <name evidence="3" type="primary">ORF18136</name>
</gene>
<name>A0A0B6Y9M2_9EUPU</name>
<dbReference type="Pfam" id="PF00092">
    <property type="entry name" value="VWA"/>
    <property type="match status" value="1"/>
</dbReference>
<sequence>MRFVVQICVVAILGYQLITDNGVYGSEDCRAKLDLVIILDSSLSVGLRNFKRVTTFIQSLIGFLPVQPDGV</sequence>
<feature type="chain" id="PRO_5002111792" description="VWFA domain-containing protein" evidence="1">
    <location>
        <begin position="26"/>
        <end position="71"/>
    </location>
</feature>
<feature type="non-terminal residue" evidence="3">
    <location>
        <position position="71"/>
    </location>
</feature>
<keyword evidence="1" id="KW-0732">Signal</keyword>